<dbReference type="OrthoDB" id="5511210at2759"/>
<dbReference type="PROSITE" id="PS01031">
    <property type="entry name" value="SHSP"/>
    <property type="match status" value="1"/>
</dbReference>
<dbReference type="Pfam" id="PF00011">
    <property type="entry name" value="HSP20"/>
    <property type="match status" value="1"/>
</dbReference>
<gene>
    <name evidence="6" type="ORF">CYY_008903</name>
</gene>
<evidence type="ECO:0000256" key="3">
    <source>
        <dbReference type="RuleBase" id="RU003616"/>
    </source>
</evidence>
<dbReference type="InterPro" id="IPR031107">
    <property type="entry name" value="Small_HSP"/>
</dbReference>
<comment type="caution">
    <text evidence="6">The sequence shown here is derived from an EMBL/GenBank/DDBJ whole genome shotgun (WGS) entry which is preliminary data.</text>
</comment>
<feature type="region of interest" description="Disordered" evidence="4">
    <location>
        <begin position="20"/>
        <end position="49"/>
    </location>
</feature>
<dbReference type="InterPro" id="IPR002068">
    <property type="entry name" value="A-crystallin/Hsp20_dom"/>
</dbReference>
<keyword evidence="1" id="KW-0346">Stress response</keyword>
<protein>
    <recommendedName>
        <fullName evidence="5">SHSP domain-containing protein</fullName>
    </recommendedName>
</protein>
<dbReference type="Proteomes" id="UP000695562">
    <property type="component" value="Unassembled WGS sequence"/>
</dbReference>
<dbReference type="InterPro" id="IPR008978">
    <property type="entry name" value="HSP20-like_chaperone"/>
</dbReference>
<dbReference type="EMBL" id="AJWJ01000596">
    <property type="protein sequence ID" value="KAF2069780.1"/>
    <property type="molecule type" value="Genomic_DNA"/>
</dbReference>
<evidence type="ECO:0000256" key="2">
    <source>
        <dbReference type="PROSITE-ProRule" id="PRU00285"/>
    </source>
</evidence>
<dbReference type="AlphaFoldDB" id="A0A8J4UWK1"/>
<accession>A0A8J4UWK1</accession>
<dbReference type="CDD" id="cd06464">
    <property type="entry name" value="ACD_sHsps-like"/>
    <property type="match status" value="1"/>
</dbReference>
<evidence type="ECO:0000256" key="4">
    <source>
        <dbReference type="SAM" id="MobiDB-lite"/>
    </source>
</evidence>
<feature type="domain" description="SHSP" evidence="5">
    <location>
        <begin position="58"/>
        <end position="174"/>
    </location>
</feature>
<organism evidence="6 7">
    <name type="scientific">Polysphondylium violaceum</name>
    <dbReference type="NCBI Taxonomy" id="133409"/>
    <lineage>
        <taxon>Eukaryota</taxon>
        <taxon>Amoebozoa</taxon>
        <taxon>Evosea</taxon>
        <taxon>Eumycetozoa</taxon>
        <taxon>Dictyostelia</taxon>
        <taxon>Dictyosteliales</taxon>
        <taxon>Dictyosteliaceae</taxon>
        <taxon>Polysphondylium</taxon>
    </lineage>
</organism>
<keyword evidence="7" id="KW-1185">Reference proteome</keyword>
<feature type="compositionally biased region" description="Low complexity" evidence="4">
    <location>
        <begin position="30"/>
        <end position="49"/>
    </location>
</feature>
<evidence type="ECO:0000256" key="1">
    <source>
        <dbReference type="ARBA" id="ARBA00023016"/>
    </source>
</evidence>
<evidence type="ECO:0000313" key="7">
    <source>
        <dbReference type="Proteomes" id="UP000695562"/>
    </source>
</evidence>
<proteinExistence type="inferred from homology"/>
<evidence type="ECO:0000259" key="5">
    <source>
        <dbReference type="PROSITE" id="PS01031"/>
    </source>
</evidence>
<name>A0A8J4UWK1_9MYCE</name>
<evidence type="ECO:0000313" key="6">
    <source>
        <dbReference type="EMBL" id="KAF2069780.1"/>
    </source>
</evidence>
<dbReference type="SUPFAM" id="SSF49764">
    <property type="entry name" value="HSP20-like chaperones"/>
    <property type="match status" value="1"/>
</dbReference>
<dbReference type="PANTHER" id="PTHR11527">
    <property type="entry name" value="HEAT-SHOCK PROTEIN 20 FAMILY MEMBER"/>
    <property type="match status" value="1"/>
</dbReference>
<sequence>MATFYNLYDLINYLEKTKENDSTSKNVNHQSNTPQPTSQSSNNNVQSSTKCNNFKYQEREPSFEPNVDLYETKDTVYIELEVPGVEKSDINIDWNSNASKLVVSGARKKNELLSNNDSKLLVNELEYGNFKREIKLNSNLINLPSINANLNNGVLLIKISKKPQDSLNIKVNIQ</sequence>
<dbReference type="Gene3D" id="2.60.40.790">
    <property type="match status" value="1"/>
</dbReference>
<reference evidence="6" key="1">
    <citation type="submission" date="2020-01" db="EMBL/GenBank/DDBJ databases">
        <title>Development of genomics and gene disruption for Polysphondylium violaceum indicates a role for the polyketide synthase stlB in stalk morphogenesis.</title>
        <authorList>
            <person name="Narita B."/>
            <person name="Kawabe Y."/>
            <person name="Kin K."/>
            <person name="Saito T."/>
            <person name="Gibbs R."/>
            <person name="Kuspa A."/>
            <person name="Muzny D."/>
            <person name="Queller D."/>
            <person name="Richards S."/>
            <person name="Strassman J."/>
            <person name="Sucgang R."/>
            <person name="Worley K."/>
            <person name="Schaap P."/>
        </authorList>
    </citation>
    <scope>NUCLEOTIDE SEQUENCE</scope>
    <source>
        <strain evidence="6">QSvi11</strain>
    </source>
</reference>
<comment type="similarity">
    <text evidence="2 3">Belongs to the small heat shock protein (HSP20) family.</text>
</comment>